<dbReference type="EMBL" id="JACBZF010000003">
    <property type="protein sequence ID" value="NYH95610.1"/>
    <property type="molecule type" value="Genomic_DNA"/>
</dbReference>
<dbReference type="AlphaFoldDB" id="A0A7Y9XYC7"/>
<gene>
    <name evidence="2" type="ORF">FHS75_001939</name>
</gene>
<evidence type="ECO:0000256" key="1">
    <source>
        <dbReference type="ARBA" id="ARBA00010169"/>
    </source>
</evidence>
<sequence length="110" mass="11969">MSDSENRCGALVWSPFPDMGSASTAANVLLDEKLVACANMIPQMVSIFGWKGEREQSSETGALFKTNAALLGKAIERIGELHPYEEPAILGWRCDEGAPATLAWLEELEQ</sequence>
<comment type="caution">
    <text evidence="2">The sequence shown here is derived from an EMBL/GenBank/DDBJ whole genome shotgun (WGS) entry which is preliminary data.</text>
</comment>
<comment type="similarity">
    <text evidence="1">Belongs to the CutA family.</text>
</comment>
<name>A0A7Y9XYC7_9SPHN</name>
<dbReference type="PANTHER" id="PTHR23419">
    <property type="entry name" value="DIVALENT CATION TOLERANCE CUTA-RELATED"/>
    <property type="match status" value="1"/>
</dbReference>
<accession>A0A7Y9XYC7</accession>
<dbReference type="GO" id="GO:0005507">
    <property type="term" value="F:copper ion binding"/>
    <property type="evidence" value="ECO:0007669"/>
    <property type="project" value="TreeGrafter"/>
</dbReference>
<dbReference type="InterPro" id="IPR011322">
    <property type="entry name" value="N-reg_PII-like_a/b"/>
</dbReference>
<reference evidence="2 3" key="1">
    <citation type="submission" date="2020-07" db="EMBL/GenBank/DDBJ databases">
        <title>Genomic Encyclopedia of Type Strains, Phase IV (KMG-IV): sequencing the most valuable type-strain genomes for metagenomic binning, comparative biology and taxonomic classification.</title>
        <authorList>
            <person name="Goeker M."/>
        </authorList>
    </citation>
    <scope>NUCLEOTIDE SEQUENCE [LARGE SCALE GENOMIC DNA]</scope>
    <source>
        <strain evidence="2 3">DSM 29043</strain>
    </source>
</reference>
<keyword evidence="3" id="KW-1185">Reference proteome</keyword>
<protein>
    <submittedName>
        <fullName evidence="2">Periplasmic divalent cation tolerance protein</fullName>
    </submittedName>
</protein>
<proteinExistence type="inferred from homology"/>
<dbReference type="InterPro" id="IPR015867">
    <property type="entry name" value="N-reg_PII/ATP_PRibTrfase_C"/>
</dbReference>
<dbReference type="SUPFAM" id="SSF54913">
    <property type="entry name" value="GlnB-like"/>
    <property type="match status" value="1"/>
</dbReference>
<dbReference type="GO" id="GO:0010038">
    <property type="term" value="P:response to metal ion"/>
    <property type="evidence" value="ECO:0007669"/>
    <property type="project" value="InterPro"/>
</dbReference>
<dbReference type="InterPro" id="IPR004323">
    <property type="entry name" value="Ion_tolerance_CutA"/>
</dbReference>
<dbReference type="RefSeq" id="WP_179407525.1">
    <property type="nucleotide sequence ID" value="NZ_BMGF01000003.1"/>
</dbReference>
<dbReference type="Pfam" id="PF03091">
    <property type="entry name" value="CutA1"/>
    <property type="match status" value="1"/>
</dbReference>
<evidence type="ECO:0000313" key="2">
    <source>
        <dbReference type="EMBL" id="NYH95610.1"/>
    </source>
</evidence>
<organism evidence="2 3">
    <name type="scientific">Novosphingobium marinum</name>
    <dbReference type="NCBI Taxonomy" id="1514948"/>
    <lineage>
        <taxon>Bacteria</taxon>
        <taxon>Pseudomonadati</taxon>
        <taxon>Pseudomonadota</taxon>
        <taxon>Alphaproteobacteria</taxon>
        <taxon>Sphingomonadales</taxon>
        <taxon>Sphingomonadaceae</taxon>
        <taxon>Novosphingobium</taxon>
    </lineage>
</organism>
<evidence type="ECO:0000313" key="3">
    <source>
        <dbReference type="Proteomes" id="UP000522081"/>
    </source>
</evidence>
<dbReference type="Proteomes" id="UP000522081">
    <property type="component" value="Unassembled WGS sequence"/>
</dbReference>
<dbReference type="Gene3D" id="3.30.70.120">
    <property type="match status" value="1"/>
</dbReference>
<dbReference type="PANTHER" id="PTHR23419:SF8">
    <property type="entry name" value="FI09726P"/>
    <property type="match status" value="1"/>
</dbReference>